<gene>
    <name evidence="6" type="ORF">UR08_01360</name>
</gene>
<organism evidence="6 7">
    <name type="scientific">Listeria kieliensis</name>
    <dbReference type="NCBI Taxonomy" id="1621700"/>
    <lineage>
        <taxon>Bacteria</taxon>
        <taxon>Bacillati</taxon>
        <taxon>Bacillota</taxon>
        <taxon>Bacilli</taxon>
        <taxon>Bacillales</taxon>
        <taxon>Listeriaceae</taxon>
        <taxon>Listeria</taxon>
    </lineage>
</organism>
<evidence type="ECO:0000256" key="5">
    <source>
        <dbReference type="SAM" id="Phobius"/>
    </source>
</evidence>
<feature type="active site" description="Proton donor/acceptor" evidence="4">
    <location>
        <position position="129"/>
    </location>
</feature>
<keyword evidence="5" id="KW-0812">Transmembrane</keyword>
<feature type="active site" description="Acyl-thioester intermediate" evidence="4">
    <location>
        <position position="190"/>
    </location>
</feature>
<keyword evidence="3" id="KW-0788">Thiol protease</keyword>
<dbReference type="AlphaFoldDB" id="A0A3D8TT67"/>
<dbReference type="CDD" id="cd06165">
    <property type="entry name" value="Sortase_A"/>
    <property type="match status" value="1"/>
</dbReference>
<dbReference type="GO" id="GO:0008234">
    <property type="term" value="F:cysteine-type peptidase activity"/>
    <property type="evidence" value="ECO:0007669"/>
    <property type="project" value="UniProtKB-KW"/>
</dbReference>
<dbReference type="Gene3D" id="2.40.260.10">
    <property type="entry name" value="Sortase"/>
    <property type="match status" value="1"/>
</dbReference>
<name>A0A3D8TT67_9LIST</name>
<keyword evidence="5" id="KW-1133">Transmembrane helix</keyword>
<dbReference type="InterPro" id="IPR005754">
    <property type="entry name" value="Sortase"/>
</dbReference>
<evidence type="ECO:0000256" key="1">
    <source>
        <dbReference type="ARBA" id="ARBA00022670"/>
    </source>
</evidence>
<dbReference type="RefSeq" id="WP_115751880.1">
    <property type="nucleotide sequence ID" value="NZ_LARY01000001.1"/>
</dbReference>
<proteinExistence type="predicted"/>
<keyword evidence="5" id="KW-0472">Membrane</keyword>
<keyword evidence="1 6" id="KW-0645">Protease</keyword>
<dbReference type="EMBL" id="LARY01000001">
    <property type="protein sequence ID" value="RDX02208.1"/>
    <property type="molecule type" value="Genomic_DNA"/>
</dbReference>
<protein>
    <submittedName>
        <fullName evidence="6">Cysteine protease</fullName>
    </submittedName>
</protein>
<dbReference type="InterPro" id="IPR042007">
    <property type="entry name" value="Sortase_A"/>
</dbReference>
<dbReference type="Proteomes" id="UP000257055">
    <property type="component" value="Unassembled WGS sequence"/>
</dbReference>
<dbReference type="Pfam" id="PF04203">
    <property type="entry name" value="Sortase"/>
    <property type="match status" value="1"/>
</dbReference>
<sequence length="223" mass="24447">MSRTKKIIAIIILIIGLLLIFSPFIKTAIVKYMSSHGDLTSYSASDLDKNNKKKATFDYDSVELPSMSSVLKGATNYDKNAVVGSIAVPSVDINLMILKGTNTANLIAGATTMLPDQTMGKGNYPLAGHHMRNQSVLFGPLMDVKKDAKIYTTDLKNVYEYKVSETKIVNETEVSVLADAGDDRITLITCDKATETSKRLVVVGKLVKTEKLTKKLQSKYFAK</sequence>
<dbReference type="NCBIfam" id="TIGR01076">
    <property type="entry name" value="sortase_fam"/>
    <property type="match status" value="1"/>
</dbReference>
<evidence type="ECO:0000313" key="6">
    <source>
        <dbReference type="EMBL" id="RDX02208.1"/>
    </source>
</evidence>
<comment type="caution">
    <text evidence="6">The sequence shown here is derived from an EMBL/GenBank/DDBJ whole genome shotgun (WGS) entry which is preliminary data.</text>
</comment>
<accession>A0A3D8TT67</accession>
<evidence type="ECO:0000256" key="2">
    <source>
        <dbReference type="ARBA" id="ARBA00022801"/>
    </source>
</evidence>
<keyword evidence="2" id="KW-0378">Hydrolase</keyword>
<reference evidence="7" key="1">
    <citation type="submission" date="2015-04" db="EMBL/GenBank/DDBJ databases">
        <authorList>
            <person name="Schardt J."/>
            <person name="Mueller-Herbst S."/>
            <person name="Scherer S."/>
            <person name="Huptas C."/>
        </authorList>
    </citation>
    <scope>NUCLEOTIDE SEQUENCE [LARGE SCALE GENOMIC DNA]</scope>
    <source>
        <strain evidence="7">Kiel-L1</strain>
    </source>
</reference>
<evidence type="ECO:0000313" key="7">
    <source>
        <dbReference type="Proteomes" id="UP000257055"/>
    </source>
</evidence>
<dbReference type="GO" id="GO:0006508">
    <property type="term" value="P:proteolysis"/>
    <property type="evidence" value="ECO:0007669"/>
    <property type="project" value="UniProtKB-KW"/>
</dbReference>
<dbReference type="InterPro" id="IPR023365">
    <property type="entry name" value="Sortase_dom-sf"/>
</dbReference>
<dbReference type="SUPFAM" id="SSF63817">
    <property type="entry name" value="Sortase"/>
    <property type="match status" value="1"/>
</dbReference>
<evidence type="ECO:0000256" key="4">
    <source>
        <dbReference type="PIRSR" id="PIRSR605754-1"/>
    </source>
</evidence>
<evidence type="ECO:0000256" key="3">
    <source>
        <dbReference type="ARBA" id="ARBA00022807"/>
    </source>
</evidence>
<feature type="transmembrane region" description="Helical" evidence="5">
    <location>
        <begin position="7"/>
        <end position="25"/>
    </location>
</feature>
<keyword evidence="7" id="KW-1185">Reference proteome</keyword>